<evidence type="ECO:0000256" key="4">
    <source>
        <dbReference type="ARBA" id="ARBA00050776"/>
    </source>
</evidence>
<sequence>MTAATDTTTTPGGSARTSTAPAPAERAAPDPTAPLLPVVGHDTLVPLVDGRQVTYSNLDVAASAPALESVAERVAETLPLYASVHRGAGYLSQVSTALYEASRRAIGDFVGARAEDLTLITRNTTDSLNLLAGCVPADPATGAPGRVLVLDVEHHANLLPWQRLTDATVLTGGTTVADTLAQVRDELADGAGTGRPYVLLAVTGASNVTGESLPLADLVGAAHEHGARIVLDGAQLVPHRRISLADSGVDYLAFSGHKTYAPYGAGALIGRRDWLDAGTPYLAGGGAVRRVRTGETDWHDGPARHEAGSPNVIGAVALAAACEALAALDPDLVRAHEGALRRRLVSGLESIDRVSVVRVWDDAVDPVGVVTFTVAGYDPGLVAAYLSAEHGIGVRDGRFCAHPLLGRLGFDAGAVRASVGVGTAGEEVERLVAAVRTLVTDGPQAQYDVVDGLWVVVDDPRPVPEGSGLAGLLATAAAGYLADVAVCLPDEV</sequence>
<comment type="cofactor">
    <cofactor evidence="1 5">
        <name>pyridoxal 5'-phosphate</name>
        <dbReference type="ChEBI" id="CHEBI:597326"/>
    </cofactor>
</comment>
<evidence type="ECO:0000313" key="9">
    <source>
        <dbReference type="Proteomes" id="UP000625527"/>
    </source>
</evidence>
<feature type="compositionally biased region" description="Low complexity" evidence="6">
    <location>
        <begin position="1"/>
        <end position="30"/>
    </location>
</feature>
<comment type="catalytic activity">
    <reaction evidence="4">
        <text>(sulfur carrier)-H + L-cysteine = (sulfur carrier)-SH + L-alanine</text>
        <dbReference type="Rhea" id="RHEA:43892"/>
        <dbReference type="Rhea" id="RHEA-COMP:14737"/>
        <dbReference type="Rhea" id="RHEA-COMP:14739"/>
        <dbReference type="ChEBI" id="CHEBI:29917"/>
        <dbReference type="ChEBI" id="CHEBI:35235"/>
        <dbReference type="ChEBI" id="CHEBI:57972"/>
        <dbReference type="ChEBI" id="CHEBI:64428"/>
        <dbReference type="EC" id="2.8.1.7"/>
    </reaction>
</comment>
<organism evidence="8 9">
    <name type="scientific">Myceligenerans pegani</name>
    <dbReference type="NCBI Taxonomy" id="2776917"/>
    <lineage>
        <taxon>Bacteria</taxon>
        <taxon>Bacillati</taxon>
        <taxon>Actinomycetota</taxon>
        <taxon>Actinomycetes</taxon>
        <taxon>Micrococcales</taxon>
        <taxon>Promicromonosporaceae</taxon>
        <taxon>Myceligenerans</taxon>
    </lineage>
</organism>
<dbReference type="InterPro" id="IPR020578">
    <property type="entry name" value="Aminotrans_V_PyrdxlP_BS"/>
</dbReference>
<dbReference type="EMBL" id="JADAQT010000020">
    <property type="protein sequence ID" value="MBE1874410.1"/>
    <property type="molecule type" value="Genomic_DNA"/>
</dbReference>
<evidence type="ECO:0000256" key="6">
    <source>
        <dbReference type="SAM" id="MobiDB-lite"/>
    </source>
</evidence>
<dbReference type="PROSITE" id="PS00595">
    <property type="entry name" value="AA_TRANSFER_CLASS_5"/>
    <property type="match status" value="1"/>
</dbReference>
<keyword evidence="3" id="KW-0663">Pyridoxal phosphate</keyword>
<dbReference type="InterPro" id="IPR000192">
    <property type="entry name" value="Aminotrans_V_dom"/>
</dbReference>
<evidence type="ECO:0000256" key="3">
    <source>
        <dbReference type="ARBA" id="ARBA00022898"/>
    </source>
</evidence>
<dbReference type="Proteomes" id="UP000625527">
    <property type="component" value="Unassembled WGS sequence"/>
</dbReference>
<keyword evidence="8" id="KW-0032">Aminotransferase</keyword>
<dbReference type="InterPro" id="IPR015422">
    <property type="entry name" value="PyrdxlP-dep_Trfase_small"/>
</dbReference>
<keyword evidence="9" id="KW-1185">Reference proteome</keyword>
<dbReference type="InterPro" id="IPR015424">
    <property type="entry name" value="PyrdxlP-dep_Trfase"/>
</dbReference>
<dbReference type="InterPro" id="IPR015421">
    <property type="entry name" value="PyrdxlP-dep_Trfase_major"/>
</dbReference>
<dbReference type="Gene3D" id="3.90.1150.10">
    <property type="entry name" value="Aspartate Aminotransferase, domain 1"/>
    <property type="match status" value="1"/>
</dbReference>
<keyword evidence="8" id="KW-0808">Transferase</keyword>
<dbReference type="PANTHER" id="PTHR43586">
    <property type="entry name" value="CYSTEINE DESULFURASE"/>
    <property type="match status" value="1"/>
</dbReference>
<evidence type="ECO:0000313" key="8">
    <source>
        <dbReference type="EMBL" id="MBE1874410.1"/>
    </source>
</evidence>
<reference evidence="8 9" key="1">
    <citation type="submission" date="2020-10" db="EMBL/GenBank/DDBJ databases">
        <title>Myceligenerans pegani sp. nov., an endophytic actinomycete isolated from Peganum harmala L. in Xinjiang, China.</title>
        <authorList>
            <person name="Xin L."/>
        </authorList>
    </citation>
    <scope>NUCLEOTIDE SEQUENCE [LARGE SCALE GENOMIC DNA]</scope>
    <source>
        <strain evidence="8 9">TRM65318</strain>
    </source>
</reference>
<protein>
    <submittedName>
        <fullName evidence="8">Aminotransferase class V-fold PLP-dependent enzyme</fullName>
    </submittedName>
</protein>
<dbReference type="Pfam" id="PF00266">
    <property type="entry name" value="Aminotran_5"/>
    <property type="match status" value="1"/>
</dbReference>
<comment type="caution">
    <text evidence="8">The sequence shown here is derived from an EMBL/GenBank/DDBJ whole genome shotgun (WGS) entry which is preliminary data.</text>
</comment>
<proteinExistence type="inferred from homology"/>
<comment type="similarity">
    <text evidence="2">Belongs to the class-V pyridoxal-phosphate-dependent aminotransferase family. Csd subfamily.</text>
</comment>
<feature type="domain" description="Aminotransferase class V" evidence="7">
    <location>
        <begin position="58"/>
        <end position="431"/>
    </location>
</feature>
<evidence type="ECO:0000259" key="7">
    <source>
        <dbReference type="Pfam" id="PF00266"/>
    </source>
</evidence>
<name>A0ABR9MSQ7_9MICO</name>
<dbReference type="Gene3D" id="3.40.640.10">
    <property type="entry name" value="Type I PLP-dependent aspartate aminotransferase-like (Major domain)"/>
    <property type="match status" value="1"/>
</dbReference>
<feature type="region of interest" description="Disordered" evidence="6">
    <location>
        <begin position="1"/>
        <end position="35"/>
    </location>
</feature>
<dbReference type="SUPFAM" id="SSF53383">
    <property type="entry name" value="PLP-dependent transferases"/>
    <property type="match status" value="1"/>
</dbReference>
<dbReference type="PANTHER" id="PTHR43586:SF8">
    <property type="entry name" value="CYSTEINE DESULFURASE 1, CHLOROPLASTIC"/>
    <property type="match status" value="1"/>
</dbReference>
<accession>A0ABR9MSQ7</accession>
<gene>
    <name evidence="8" type="ORF">IHE71_01645</name>
</gene>
<evidence type="ECO:0000256" key="2">
    <source>
        <dbReference type="ARBA" id="ARBA00010447"/>
    </source>
</evidence>
<evidence type="ECO:0000256" key="1">
    <source>
        <dbReference type="ARBA" id="ARBA00001933"/>
    </source>
</evidence>
<evidence type="ECO:0000256" key="5">
    <source>
        <dbReference type="RuleBase" id="RU004504"/>
    </source>
</evidence>
<dbReference type="GO" id="GO:0008483">
    <property type="term" value="F:transaminase activity"/>
    <property type="evidence" value="ECO:0007669"/>
    <property type="project" value="UniProtKB-KW"/>
</dbReference>
<dbReference type="RefSeq" id="WP_192860979.1">
    <property type="nucleotide sequence ID" value="NZ_JADAQT010000020.1"/>
</dbReference>